<keyword evidence="1" id="KW-0732">Signal</keyword>
<accession>A0A914BMM5</accession>
<dbReference type="AlphaFoldDB" id="A0A914BMM5"/>
<sequence>MCNHNMRNRIHLLFLLSVRIGVVTALCNICPFQWTPFGTNCYRLYKEGLSYDMAEQNCLDLSTYRKEAHLVSINSQEELDFITQLVSNVYRGQWKEIWIGMRLDSTAQTATWEDGSDPTAFSYWYGSTTTPVRYGYGDCTLYTISTDKWHPWWNCNANVPSVCKIDQD</sequence>
<dbReference type="EnsemblMetazoa" id="XM_038221267.1">
    <property type="protein sequence ID" value="XP_038077195.1"/>
    <property type="gene ID" value="LOC119745039"/>
</dbReference>
<dbReference type="InterPro" id="IPR001304">
    <property type="entry name" value="C-type_lectin-like"/>
</dbReference>
<dbReference type="InterPro" id="IPR016186">
    <property type="entry name" value="C-type_lectin-like/link_sf"/>
</dbReference>
<keyword evidence="4" id="KW-1185">Reference proteome</keyword>
<dbReference type="GeneID" id="119745039"/>
<evidence type="ECO:0000313" key="4">
    <source>
        <dbReference type="Proteomes" id="UP000887568"/>
    </source>
</evidence>
<evidence type="ECO:0000313" key="3">
    <source>
        <dbReference type="EnsemblMetazoa" id="XP_038077195.1"/>
    </source>
</evidence>
<feature type="signal peptide" evidence="1">
    <location>
        <begin position="1"/>
        <end position="25"/>
    </location>
</feature>
<evidence type="ECO:0000259" key="2">
    <source>
        <dbReference type="PROSITE" id="PS50041"/>
    </source>
</evidence>
<dbReference type="PANTHER" id="PTHR22803">
    <property type="entry name" value="MANNOSE, PHOSPHOLIPASE, LECTIN RECEPTOR RELATED"/>
    <property type="match status" value="1"/>
</dbReference>
<dbReference type="InterPro" id="IPR016187">
    <property type="entry name" value="CTDL_fold"/>
</dbReference>
<dbReference type="Pfam" id="PF00059">
    <property type="entry name" value="Lectin_C"/>
    <property type="match status" value="1"/>
</dbReference>
<dbReference type="InterPro" id="IPR050111">
    <property type="entry name" value="C-type_lectin/snaclec_domain"/>
</dbReference>
<protein>
    <recommendedName>
        <fullName evidence="2">C-type lectin domain-containing protein</fullName>
    </recommendedName>
</protein>
<feature type="domain" description="C-type lectin" evidence="2">
    <location>
        <begin position="37"/>
        <end position="164"/>
    </location>
</feature>
<proteinExistence type="predicted"/>
<evidence type="ECO:0000256" key="1">
    <source>
        <dbReference type="SAM" id="SignalP"/>
    </source>
</evidence>
<dbReference type="OrthoDB" id="441660at2759"/>
<dbReference type="Gene3D" id="3.10.100.10">
    <property type="entry name" value="Mannose-Binding Protein A, subunit A"/>
    <property type="match status" value="1"/>
</dbReference>
<dbReference type="PROSITE" id="PS50041">
    <property type="entry name" value="C_TYPE_LECTIN_2"/>
    <property type="match status" value="1"/>
</dbReference>
<organism evidence="3 4">
    <name type="scientific">Patiria miniata</name>
    <name type="common">Bat star</name>
    <name type="synonym">Asterina miniata</name>
    <dbReference type="NCBI Taxonomy" id="46514"/>
    <lineage>
        <taxon>Eukaryota</taxon>
        <taxon>Metazoa</taxon>
        <taxon>Echinodermata</taxon>
        <taxon>Eleutherozoa</taxon>
        <taxon>Asterozoa</taxon>
        <taxon>Asteroidea</taxon>
        <taxon>Valvatacea</taxon>
        <taxon>Valvatida</taxon>
        <taxon>Asterinidae</taxon>
        <taxon>Patiria</taxon>
    </lineage>
</organism>
<name>A0A914BMM5_PATMI</name>
<dbReference type="Proteomes" id="UP000887568">
    <property type="component" value="Unplaced"/>
</dbReference>
<dbReference type="RefSeq" id="XP_038077195.1">
    <property type="nucleotide sequence ID" value="XM_038221267.1"/>
</dbReference>
<dbReference type="SMART" id="SM00034">
    <property type="entry name" value="CLECT"/>
    <property type="match status" value="1"/>
</dbReference>
<reference evidence="3" key="1">
    <citation type="submission" date="2022-11" db="UniProtKB">
        <authorList>
            <consortium name="EnsemblMetazoa"/>
        </authorList>
    </citation>
    <scope>IDENTIFICATION</scope>
</reference>
<feature type="chain" id="PRO_5037594223" description="C-type lectin domain-containing protein" evidence="1">
    <location>
        <begin position="26"/>
        <end position="168"/>
    </location>
</feature>
<dbReference type="SUPFAM" id="SSF56436">
    <property type="entry name" value="C-type lectin-like"/>
    <property type="match status" value="1"/>
</dbReference>